<dbReference type="InterPro" id="IPR013092">
    <property type="entry name" value="Connexin_N"/>
</dbReference>
<keyword evidence="5 6" id="KW-0472">Membrane</keyword>
<dbReference type="GeneTree" id="ENSGT00980000203229"/>
<keyword evidence="4 6" id="KW-1133">Transmembrane helix</keyword>
<dbReference type="GO" id="GO:0007267">
    <property type="term" value="P:cell-cell signaling"/>
    <property type="evidence" value="ECO:0007669"/>
    <property type="project" value="TreeGrafter"/>
</dbReference>
<dbReference type="InterPro" id="IPR038359">
    <property type="entry name" value="Connexin_N_sf"/>
</dbReference>
<dbReference type="GO" id="GO:0005243">
    <property type="term" value="F:gap junction channel activity"/>
    <property type="evidence" value="ECO:0007669"/>
    <property type="project" value="TreeGrafter"/>
</dbReference>
<feature type="domain" description="Connexin N-terminal" evidence="7">
    <location>
        <begin position="44"/>
        <end position="77"/>
    </location>
</feature>
<reference evidence="8" key="1">
    <citation type="submission" date="2025-08" db="UniProtKB">
        <authorList>
            <consortium name="Ensembl"/>
        </authorList>
    </citation>
    <scope>IDENTIFICATION</scope>
</reference>
<keyword evidence="3 6" id="KW-0812">Transmembrane</keyword>
<accession>A0A8C5LWG1</accession>
<evidence type="ECO:0000256" key="1">
    <source>
        <dbReference type="ARBA" id="ARBA00004651"/>
    </source>
</evidence>
<reference evidence="8" key="2">
    <citation type="submission" date="2025-09" db="UniProtKB">
        <authorList>
            <consortium name="Ensembl"/>
        </authorList>
    </citation>
    <scope>IDENTIFICATION</scope>
</reference>
<comment type="subcellular location">
    <subcellularLocation>
        <location evidence="1">Cell membrane</location>
        <topology evidence="1">Multi-pass membrane protein</topology>
    </subcellularLocation>
</comment>
<dbReference type="InterPro" id="IPR000500">
    <property type="entry name" value="Connexin"/>
</dbReference>
<dbReference type="AlphaFoldDB" id="A0A8C5LWG1"/>
<feature type="transmembrane region" description="Helical" evidence="6">
    <location>
        <begin position="21"/>
        <end position="42"/>
    </location>
</feature>
<evidence type="ECO:0000256" key="2">
    <source>
        <dbReference type="ARBA" id="ARBA00022475"/>
    </source>
</evidence>
<dbReference type="Gene3D" id="1.20.1440.80">
    <property type="entry name" value="Gap junction channel protein cysteine-rich domain"/>
    <property type="match status" value="1"/>
</dbReference>
<dbReference type="OrthoDB" id="9884720at2759"/>
<dbReference type="Pfam" id="PF00029">
    <property type="entry name" value="Connexin"/>
    <property type="match status" value="1"/>
</dbReference>
<proteinExistence type="predicted"/>
<dbReference type="PANTHER" id="PTHR11984">
    <property type="entry name" value="CONNEXIN"/>
    <property type="match status" value="1"/>
</dbReference>
<feature type="transmembrane region" description="Helical" evidence="6">
    <location>
        <begin position="176"/>
        <end position="201"/>
    </location>
</feature>
<dbReference type="Ensembl" id="ENSLLET00000004398.1">
    <property type="protein sequence ID" value="ENSLLEP00000004202.1"/>
    <property type="gene ID" value="ENSLLEG00000002716.1"/>
</dbReference>
<evidence type="ECO:0000313" key="9">
    <source>
        <dbReference type="Proteomes" id="UP000694569"/>
    </source>
</evidence>
<evidence type="ECO:0000256" key="5">
    <source>
        <dbReference type="ARBA" id="ARBA00023136"/>
    </source>
</evidence>
<feature type="transmembrane region" description="Helical" evidence="6">
    <location>
        <begin position="79"/>
        <end position="98"/>
    </location>
</feature>
<evidence type="ECO:0000256" key="3">
    <source>
        <dbReference type="ARBA" id="ARBA00022692"/>
    </source>
</evidence>
<keyword evidence="2" id="KW-1003">Cell membrane</keyword>
<name>A0A8C5LWG1_9ANUR</name>
<protein>
    <recommendedName>
        <fullName evidence="7">Connexin N-terminal domain-containing protein</fullName>
    </recommendedName>
</protein>
<sequence>MIVSNNLLKHYRFGASQRTSRIGRVTLAALFFVRFGILALGARTIWMEESKNFICNSSQMLCTPSCFDEFSPISSFNLFALQLVVLFTHALSVTYWSRSTNQASETWLQAYFRERKFQVIMHMLCLLSRMVIESVFIYTYYEVTGGVWLPEVTQCRTRFCEKNVICTDMNSFGKNIFSLSLCVVSFTSIIICSLELVLSLLPRRSPK</sequence>
<feature type="transmembrane region" description="Helical" evidence="6">
    <location>
        <begin position="119"/>
        <end position="141"/>
    </location>
</feature>
<evidence type="ECO:0000259" key="7">
    <source>
        <dbReference type="SMART" id="SM00037"/>
    </source>
</evidence>
<dbReference type="GO" id="GO:0005922">
    <property type="term" value="C:connexin complex"/>
    <property type="evidence" value="ECO:0007669"/>
    <property type="project" value="InterPro"/>
</dbReference>
<dbReference type="SMART" id="SM00037">
    <property type="entry name" value="CNX"/>
    <property type="match status" value="1"/>
</dbReference>
<dbReference type="PRINTS" id="PR00206">
    <property type="entry name" value="CONNEXIN"/>
</dbReference>
<evidence type="ECO:0000256" key="6">
    <source>
        <dbReference type="SAM" id="Phobius"/>
    </source>
</evidence>
<evidence type="ECO:0000256" key="4">
    <source>
        <dbReference type="ARBA" id="ARBA00022989"/>
    </source>
</evidence>
<keyword evidence="9" id="KW-1185">Reference proteome</keyword>
<organism evidence="8 9">
    <name type="scientific">Leptobrachium leishanense</name>
    <name type="common">Leishan spiny toad</name>
    <dbReference type="NCBI Taxonomy" id="445787"/>
    <lineage>
        <taxon>Eukaryota</taxon>
        <taxon>Metazoa</taxon>
        <taxon>Chordata</taxon>
        <taxon>Craniata</taxon>
        <taxon>Vertebrata</taxon>
        <taxon>Euteleostomi</taxon>
        <taxon>Amphibia</taxon>
        <taxon>Batrachia</taxon>
        <taxon>Anura</taxon>
        <taxon>Pelobatoidea</taxon>
        <taxon>Megophryidae</taxon>
        <taxon>Leptobrachium</taxon>
    </lineage>
</organism>
<evidence type="ECO:0000313" key="8">
    <source>
        <dbReference type="Ensembl" id="ENSLLEP00000004202.1"/>
    </source>
</evidence>
<dbReference type="PANTHER" id="PTHR11984:SF53">
    <property type="entry name" value="GAP JUNCTION PROTEIN"/>
    <property type="match status" value="1"/>
</dbReference>
<dbReference type="Proteomes" id="UP000694569">
    <property type="component" value="Unplaced"/>
</dbReference>